<keyword evidence="2" id="KW-0812">Transmembrane</keyword>
<dbReference type="Proteomes" id="UP000281547">
    <property type="component" value="Unassembled WGS sequence"/>
</dbReference>
<feature type="region of interest" description="Disordered" evidence="1">
    <location>
        <begin position="422"/>
        <end position="453"/>
    </location>
</feature>
<gene>
    <name evidence="3" type="ORF">EMQ25_09220</name>
</gene>
<accession>A0A433XAJ3</accession>
<protein>
    <submittedName>
        <fullName evidence="3">Uncharacterized protein</fullName>
    </submittedName>
</protein>
<feature type="transmembrane region" description="Helical" evidence="2">
    <location>
        <begin position="134"/>
        <end position="155"/>
    </location>
</feature>
<dbReference type="AlphaFoldDB" id="A0A433XAJ3"/>
<keyword evidence="2" id="KW-0472">Membrane</keyword>
<feature type="compositionally biased region" description="Basic and acidic residues" evidence="1">
    <location>
        <begin position="434"/>
        <end position="443"/>
    </location>
</feature>
<evidence type="ECO:0000256" key="2">
    <source>
        <dbReference type="SAM" id="Phobius"/>
    </source>
</evidence>
<proteinExistence type="predicted"/>
<keyword evidence="2" id="KW-1133">Transmembrane helix</keyword>
<name>A0A433XAJ3_9HYPH</name>
<feature type="region of interest" description="Disordered" evidence="1">
    <location>
        <begin position="333"/>
        <end position="389"/>
    </location>
</feature>
<comment type="caution">
    <text evidence="3">The sequence shown here is derived from an EMBL/GenBank/DDBJ whole genome shotgun (WGS) entry which is preliminary data.</text>
</comment>
<feature type="transmembrane region" description="Helical" evidence="2">
    <location>
        <begin position="22"/>
        <end position="44"/>
    </location>
</feature>
<evidence type="ECO:0000256" key="1">
    <source>
        <dbReference type="SAM" id="MobiDB-lite"/>
    </source>
</evidence>
<organism evidence="3 4">
    <name type="scientific">Arsenicitalea aurantiaca</name>
    <dbReference type="NCBI Taxonomy" id="1783274"/>
    <lineage>
        <taxon>Bacteria</taxon>
        <taxon>Pseudomonadati</taxon>
        <taxon>Pseudomonadota</taxon>
        <taxon>Alphaproteobacteria</taxon>
        <taxon>Hyphomicrobiales</taxon>
        <taxon>Devosiaceae</taxon>
        <taxon>Arsenicitalea</taxon>
    </lineage>
</organism>
<sequence length="475" mass="49867">MNTSAGIRHAVAALRRRQRLRILLDGALFIAALVSLTLLLARTFDLESRIGLPVVPLALGAGIAVFLIHAAIALAVTRALGTTARRTEQKFGLQERLSTALEVSEGASEPVREALLSDTSVRAARLDRRAAAPLAGPSTALAAGLLVLFSAGLLVTAPAPRPAPLPATAEAEAPAEPDAEPTDTLLEDIARMADLLARDAETREESYLEAVSNALRELAEEAPGLDREEALERFMALAEHAALGYGDTPPEWMEPGQSNMGEIGQRMAAFEAAETARAAAAEARQAQAMMDDEYGAPILSSDALADIIRQGLLEPAQLDPAMADAAGQAQGMAETLPDGAPMSGGSSQPEPMEEQLMRPGSAMPMGAAMESGRGDSRIAGGGSQDLAESSEYMRAEFAESEEIVISAAETEPGSRIRIQIAPETSASAVADDAGPSRDWRRQADTAVTRHAVTPDARPVIARYFARSATPPTTGR</sequence>
<reference evidence="3 4" key="1">
    <citation type="journal article" date="2016" name="Int. J. Syst. Evol. Microbiol.">
        <title>Arsenicitalea aurantiaca gen. nov., sp. nov., a new member of the family Hyphomicrobiaceae, isolated from high-arsenic sediment.</title>
        <authorList>
            <person name="Mu Y."/>
            <person name="Zhou L."/>
            <person name="Zeng X.C."/>
            <person name="Liu L."/>
            <person name="Pan Y."/>
            <person name="Chen X."/>
            <person name="Wang J."/>
            <person name="Li S."/>
            <person name="Li W.J."/>
            <person name="Wang Y."/>
        </authorList>
    </citation>
    <scope>NUCLEOTIDE SEQUENCE [LARGE SCALE GENOMIC DNA]</scope>
    <source>
        <strain evidence="3 4">42-50</strain>
    </source>
</reference>
<evidence type="ECO:0000313" key="4">
    <source>
        <dbReference type="Proteomes" id="UP000281547"/>
    </source>
</evidence>
<keyword evidence="4" id="KW-1185">Reference proteome</keyword>
<feature type="transmembrane region" description="Helical" evidence="2">
    <location>
        <begin position="50"/>
        <end position="76"/>
    </location>
</feature>
<evidence type="ECO:0000313" key="3">
    <source>
        <dbReference type="EMBL" id="RUT31050.1"/>
    </source>
</evidence>
<dbReference type="EMBL" id="RZNJ01000003">
    <property type="protein sequence ID" value="RUT31050.1"/>
    <property type="molecule type" value="Genomic_DNA"/>
</dbReference>